<proteinExistence type="predicted"/>
<evidence type="ECO:0000313" key="1">
    <source>
        <dbReference type="EMBL" id="CAB4165125.1"/>
    </source>
</evidence>
<dbReference type="EMBL" id="LR796773">
    <property type="protein sequence ID" value="CAB4165125.1"/>
    <property type="molecule type" value="Genomic_DNA"/>
</dbReference>
<protein>
    <submittedName>
        <fullName evidence="1">Uncharacterized protein</fullName>
    </submittedName>
</protein>
<reference evidence="1" key="1">
    <citation type="submission" date="2020-04" db="EMBL/GenBank/DDBJ databases">
        <authorList>
            <person name="Chiriac C."/>
            <person name="Salcher M."/>
            <person name="Ghai R."/>
            <person name="Kavagutti S V."/>
        </authorList>
    </citation>
    <scope>NUCLEOTIDE SEQUENCE</scope>
</reference>
<name>A0A6J5P7V6_9CAUD</name>
<gene>
    <name evidence="1" type="ORF">UFOVP823_11</name>
</gene>
<organism evidence="1">
    <name type="scientific">uncultured Caudovirales phage</name>
    <dbReference type="NCBI Taxonomy" id="2100421"/>
    <lineage>
        <taxon>Viruses</taxon>
        <taxon>Duplodnaviria</taxon>
        <taxon>Heunggongvirae</taxon>
        <taxon>Uroviricota</taxon>
        <taxon>Caudoviricetes</taxon>
        <taxon>Peduoviridae</taxon>
        <taxon>Maltschvirus</taxon>
        <taxon>Maltschvirus maltsch</taxon>
    </lineage>
</organism>
<sequence>MNSSEVWKRRRARWAAFKAGQSQAQTPRTHVSEFGHRWRVEVPRDAIKHALGRIHCETPDADVIDKVILGISTSDQRESYTRTIARQTIRYALHVHHRNRALYRRITSGGI</sequence>
<accession>A0A6J5P7V6</accession>